<dbReference type="SUPFAM" id="SSF52728">
    <property type="entry name" value="PTS IIb component"/>
    <property type="match status" value="1"/>
</dbReference>
<evidence type="ECO:0000256" key="4">
    <source>
        <dbReference type="ARBA" id="ARBA00022597"/>
    </source>
</evidence>
<feature type="coiled-coil region" evidence="8">
    <location>
        <begin position="107"/>
        <end position="134"/>
    </location>
</feature>
<dbReference type="InterPro" id="IPR036667">
    <property type="entry name" value="PTS_IIB_sorbose-sp_sf"/>
</dbReference>
<keyword evidence="8" id="KW-0175">Coiled coil</keyword>
<name>A0ABW0W256_9BACL</name>
<keyword evidence="4" id="KW-0762">Sugar transport</keyword>
<accession>A0ABW0W256</accession>
<evidence type="ECO:0000256" key="7">
    <source>
        <dbReference type="ARBA" id="ARBA00022777"/>
    </source>
</evidence>
<evidence type="ECO:0000256" key="2">
    <source>
        <dbReference type="ARBA" id="ARBA00022448"/>
    </source>
</evidence>
<feature type="domain" description="PTS EIIB type-4" evidence="9">
    <location>
        <begin position="1"/>
        <end position="163"/>
    </location>
</feature>
<protein>
    <submittedName>
        <fullName evidence="10">PTS system mannose/fructose/N-acetylgalactosamine-transporter subunit IIB</fullName>
    </submittedName>
</protein>
<dbReference type="PROSITE" id="PS51101">
    <property type="entry name" value="PTS_EIIB_TYPE_4"/>
    <property type="match status" value="1"/>
</dbReference>
<evidence type="ECO:0000313" key="11">
    <source>
        <dbReference type="Proteomes" id="UP001596047"/>
    </source>
</evidence>
<dbReference type="Pfam" id="PF03830">
    <property type="entry name" value="PTSIIB_sorb"/>
    <property type="match status" value="1"/>
</dbReference>
<evidence type="ECO:0000256" key="1">
    <source>
        <dbReference type="ARBA" id="ARBA00004496"/>
    </source>
</evidence>
<evidence type="ECO:0000256" key="8">
    <source>
        <dbReference type="SAM" id="Coils"/>
    </source>
</evidence>
<evidence type="ECO:0000313" key="10">
    <source>
        <dbReference type="EMBL" id="MFC5651114.1"/>
    </source>
</evidence>
<dbReference type="Proteomes" id="UP001596047">
    <property type="component" value="Unassembled WGS sequence"/>
</dbReference>
<proteinExistence type="predicted"/>
<keyword evidence="7" id="KW-0418">Kinase</keyword>
<keyword evidence="5" id="KW-0808">Transferase</keyword>
<evidence type="ECO:0000256" key="3">
    <source>
        <dbReference type="ARBA" id="ARBA00022490"/>
    </source>
</evidence>
<organism evidence="10 11">
    <name type="scientific">Paenibacillus solisilvae</name>
    <dbReference type="NCBI Taxonomy" id="2486751"/>
    <lineage>
        <taxon>Bacteria</taxon>
        <taxon>Bacillati</taxon>
        <taxon>Bacillota</taxon>
        <taxon>Bacilli</taxon>
        <taxon>Bacillales</taxon>
        <taxon>Paenibacillaceae</taxon>
        <taxon>Paenibacillus</taxon>
    </lineage>
</organism>
<keyword evidence="2" id="KW-0813">Transport</keyword>
<evidence type="ECO:0000256" key="5">
    <source>
        <dbReference type="ARBA" id="ARBA00022679"/>
    </source>
</evidence>
<keyword evidence="6" id="KW-0598">Phosphotransferase system</keyword>
<keyword evidence="3" id="KW-0963">Cytoplasm</keyword>
<dbReference type="RefSeq" id="WP_379189710.1">
    <property type="nucleotide sequence ID" value="NZ_JBHSOW010000068.1"/>
</dbReference>
<gene>
    <name evidence="10" type="ORF">ACFPYJ_18770</name>
</gene>
<dbReference type="EMBL" id="JBHSOW010000068">
    <property type="protein sequence ID" value="MFC5651114.1"/>
    <property type="molecule type" value="Genomic_DNA"/>
</dbReference>
<comment type="caution">
    <text evidence="10">The sequence shown here is derived from an EMBL/GenBank/DDBJ whole genome shotgun (WGS) entry which is preliminary data.</text>
</comment>
<evidence type="ECO:0000256" key="6">
    <source>
        <dbReference type="ARBA" id="ARBA00022683"/>
    </source>
</evidence>
<keyword evidence="11" id="KW-1185">Reference proteome</keyword>
<sequence length="163" mass="17967">MNKLVLVRVDDRMIHGQVAVGWTRFVGGTYILVVDDEVAQDNTQKMLLKMSTPVGVRSSVVSVSEAVTQLMSGKLKNEKLIVIVRGPNALLGLIEGGIPLPKVNIGNVRVTEERERLTKEVAASAEEIEEWRKLDETGVVLEALWLPGGSATNFNQIIRSYKK</sequence>
<comment type="subcellular location">
    <subcellularLocation>
        <location evidence="1">Cytoplasm</location>
    </subcellularLocation>
</comment>
<evidence type="ECO:0000259" key="9">
    <source>
        <dbReference type="PROSITE" id="PS51101"/>
    </source>
</evidence>
<dbReference type="InterPro" id="IPR004720">
    <property type="entry name" value="PTS_IIB_sorbose-sp"/>
</dbReference>
<reference evidence="11" key="1">
    <citation type="journal article" date="2019" name="Int. J. Syst. Evol. Microbiol.">
        <title>The Global Catalogue of Microorganisms (GCM) 10K type strain sequencing project: providing services to taxonomists for standard genome sequencing and annotation.</title>
        <authorList>
            <consortium name="The Broad Institute Genomics Platform"/>
            <consortium name="The Broad Institute Genome Sequencing Center for Infectious Disease"/>
            <person name="Wu L."/>
            <person name="Ma J."/>
        </authorList>
    </citation>
    <scope>NUCLEOTIDE SEQUENCE [LARGE SCALE GENOMIC DNA]</scope>
    <source>
        <strain evidence="11">CGMCC 1.3240</strain>
    </source>
</reference>
<dbReference type="Gene3D" id="3.40.35.10">
    <property type="entry name" value="Phosphotransferase system, sorbose subfamily IIB component"/>
    <property type="match status" value="1"/>
</dbReference>